<reference evidence="1 2" key="1">
    <citation type="submission" date="2020-03" db="EMBL/GenBank/DDBJ databases">
        <title>Bradyrhizobium diversity isolated from nodules of Indigofera sp.</title>
        <authorList>
            <person name="Klepa M."/>
            <person name="Helene L."/>
            <person name="Hungria M."/>
        </authorList>
    </citation>
    <scope>NUCLEOTIDE SEQUENCE [LARGE SCALE GENOMIC DNA]</scope>
    <source>
        <strain evidence="1 2">WSM 1791</strain>
    </source>
</reference>
<evidence type="ECO:0000313" key="1">
    <source>
        <dbReference type="EMBL" id="NOJ43551.1"/>
    </source>
</evidence>
<organism evidence="1 2">
    <name type="scientific">Bradyrhizobium australiense</name>
    <dbReference type="NCBI Taxonomy" id="2721161"/>
    <lineage>
        <taxon>Bacteria</taxon>
        <taxon>Pseudomonadati</taxon>
        <taxon>Pseudomonadota</taxon>
        <taxon>Alphaproteobacteria</taxon>
        <taxon>Hyphomicrobiales</taxon>
        <taxon>Nitrobacteraceae</taxon>
        <taxon>Bradyrhizobium</taxon>
    </lineage>
</organism>
<dbReference type="AlphaFoldDB" id="A0A7Y4GX45"/>
<dbReference type="Proteomes" id="UP000544122">
    <property type="component" value="Unassembled WGS sequence"/>
</dbReference>
<dbReference type="EMBL" id="JAAVLX010000010">
    <property type="protein sequence ID" value="NOJ43551.1"/>
    <property type="molecule type" value="Genomic_DNA"/>
</dbReference>
<sequence>MDFDAKARLLAQPVIVARHSLSKNDVELLSGWFIVDRQIANPEQLHSILSELGSSGVTAQFESVRTAIHRSLNHSCFLCSPWPSSYWR</sequence>
<comment type="caution">
    <text evidence="1">The sequence shown here is derived from an EMBL/GenBank/DDBJ whole genome shotgun (WGS) entry which is preliminary data.</text>
</comment>
<name>A0A7Y4GX45_9BRAD</name>
<dbReference type="RefSeq" id="WP_210266187.1">
    <property type="nucleotide sequence ID" value="NZ_JAAVLX010000010.1"/>
</dbReference>
<keyword evidence="2" id="KW-1185">Reference proteome</keyword>
<proteinExistence type="predicted"/>
<accession>A0A7Y4GX45</accession>
<evidence type="ECO:0000313" key="2">
    <source>
        <dbReference type="Proteomes" id="UP000544122"/>
    </source>
</evidence>
<gene>
    <name evidence="1" type="ORF">HCN58_28990</name>
</gene>
<protein>
    <submittedName>
        <fullName evidence="1">Uncharacterized protein</fullName>
    </submittedName>
</protein>